<gene>
    <name evidence="3" type="ORF">CYMTET_48297</name>
</gene>
<feature type="domain" description="CEP76 C2" evidence="1">
    <location>
        <begin position="94"/>
        <end position="162"/>
    </location>
</feature>
<evidence type="ECO:0000259" key="1">
    <source>
        <dbReference type="Pfam" id="PF15627"/>
    </source>
</evidence>
<dbReference type="AlphaFoldDB" id="A0AAE0BTT9"/>
<dbReference type="Pfam" id="PF15627">
    <property type="entry name" value="CEP76-C2"/>
    <property type="match status" value="1"/>
</dbReference>
<proteinExistence type="predicted"/>
<organism evidence="3 4">
    <name type="scientific">Cymbomonas tetramitiformis</name>
    <dbReference type="NCBI Taxonomy" id="36881"/>
    <lineage>
        <taxon>Eukaryota</taxon>
        <taxon>Viridiplantae</taxon>
        <taxon>Chlorophyta</taxon>
        <taxon>Pyramimonadophyceae</taxon>
        <taxon>Pyramimonadales</taxon>
        <taxon>Pyramimonadaceae</taxon>
        <taxon>Cymbomonas</taxon>
    </lineage>
</organism>
<dbReference type="EMBL" id="LGRX02033267">
    <property type="protein sequence ID" value="KAK3241979.1"/>
    <property type="molecule type" value="Genomic_DNA"/>
</dbReference>
<dbReference type="InterPro" id="IPR056289">
    <property type="entry name" value="CEP76_N"/>
</dbReference>
<keyword evidence="4" id="KW-1185">Reference proteome</keyword>
<reference evidence="3 4" key="1">
    <citation type="journal article" date="2015" name="Genome Biol. Evol.">
        <title>Comparative Genomics of a Bacterivorous Green Alga Reveals Evolutionary Causalities and Consequences of Phago-Mixotrophic Mode of Nutrition.</title>
        <authorList>
            <person name="Burns J.A."/>
            <person name="Paasch A."/>
            <person name="Narechania A."/>
            <person name="Kim E."/>
        </authorList>
    </citation>
    <scope>NUCLEOTIDE SEQUENCE [LARGE SCALE GENOMIC DNA]</scope>
    <source>
        <strain evidence="3 4">PLY_AMNH</strain>
    </source>
</reference>
<name>A0AAE0BTT9_9CHLO</name>
<protein>
    <submittedName>
        <fullName evidence="3">Uncharacterized protein</fullName>
    </submittedName>
</protein>
<dbReference type="InterPro" id="IPR028926">
    <property type="entry name" value="CEP76-C2"/>
</dbReference>
<feature type="domain" description="CEP76 N-terminal" evidence="2">
    <location>
        <begin position="20"/>
        <end position="74"/>
    </location>
</feature>
<evidence type="ECO:0000259" key="2">
    <source>
        <dbReference type="Pfam" id="PF24654"/>
    </source>
</evidence>
<accession>A0AAE0BTT9</accession>
<sequence length="216" mass="23298">MTTSGGGSVPGYSQAEFAKLRSAIGDHLKQQDVYSQIRTLVNDFIKSREGEAPTQEEALSILEEKGLLDQVLKTFNDAATIRAPAVAKQPAAVTPHHRHLHVRILQGRGFVGSIQPDSVTPKGERLALSLQVLGKRHMSAPVTSCPEPAFDDTFLVDLQQMAGGNEEGPPVGLREVLRLPEQVVGLSKPASISKAPFPSRFLHLPLSRPSSLPTSE</sequence>
<evidence type="ECO:0000313" key="3">
    <source>
        <dbReference type="EMBL" id="KAK3241979.1"/>
    </source>
</evidence>
<dbReference type="Proteomes" id="UP001190700">
    <property type="component" value="Unassembled WGS sequence"/>
</dbReference>
<evidence type="ECO:0000313" key="4">
    <source>
        <dbReference type="Proteomes" id="UP001190700"/>
    </source>
</evidence>
<comment type="caution">
    <text evidence="3">The sequence shown here is derived from an EMBL/GenBank/DDBJ whole genome shotgun (WGS) entry which is preliminary data.</text>
</comment>
<dbReference type="Pfam" id="PF24654">
    <property type="entry name" value="CEP76_N"/>
    <property type="match status" value="1"/>
</dbReference>